<keyword evidence="3 5" id="KW-0396">Initiation factor</keyword>
<evidence type="ECO:0000313" key="7">
    <source>
        <dbReference type="EMBL" id="TPX77178.1"/>
    </source>
</evidence>
<dbReference type="InterPro" id="IPR016024">
    <property type="entry name" value="ARM-type_fold"/>
</dbReference>
<accession>A0A507FNY3</accession>
<evidence type="ECO:0000256" key="1">
    <source>
        <dbReference type="ARBA" id="ARBA00008482"/>
    </source>
</evidence>
<dbReference type="OrthoDB" id="10267031at2759"/>
<dbReference type="InterPro" id="IPR027528">
    <property type="entry name" value="eIF3m"/>
</dbReference>
<organism evidence="7 8">
    <name type="scientific">Chytriomyces confervae</name>
    <dbReference type="NCBI Taxonomy" id="246404"/>
    <lineage>
        <taxon>Eukaryota</taxon>
        <taxon>Fungi</taxon>
        <taxon>Fungi incertae sedis</taxon>
        <taxon>Chytridiomycota</taxon>
        <taxon>Chytridiomycota incertae sedis</taxon>
        <taxon>Chytridiomycetes</taxon>
        <taxon>Chytridiales</taxon>
        <taxon>Chytriomycetaceae</taxon>
        <taxon>Chytriomyces</taxon>
    </lineage>
</organism>
<name>A0A507FNY3_9FUNG</name>
<dbReference type="InterPro" id="IPR045237">
    <property type="entry name" value="COPS7/eIF3m"/>
</dbReference>
<dbReference type="STRING" id="246404.A0A507FNY3"/>
<dbReference type="Pfam" id="PF01399">
    <property type="entry name" value="PCI"/>
    <property type="match status" value="1"/>
</dbReference>
<comment type="subcellular location">
    <subcellularLocation>
        <location evidence="5">Cytoplasm</location>
    </subcellularLocation>
</comment>
<sequence>MASAVSFFPVEETSKLAALMNCEADIQTLLDAQNYDEVYLKFAKNSGALLDAVPPKDLEKVYNLLIAIVSQAKQDDLPDLVPSIINPIVSSSAENAQQKLKVLSNLYNSLESTSHIRYTVFLAIIQLAAQSNELDVLVPTLPQLESFFPVWGVELDESRRMILLLSEVLGNDDEFLNQSYEYLIKYLKTYPQSKNAYPRQVQDTAVKAVKQALRLPAVTNFSDLYALGPVVSLKGTNADLMALVEIFVSGDVKAYRAFTKKHPSFAKDNGFDDAALLKKIRLLTLASTACGVSANDGKSELLFSTVSAALEVDNVDVEEWIVNGIRSGLIDGRINQVNKLVVISRATHRVFGEKQWDLLSDRLSTWGDNLKDLLQVIQNAKQAAANQQQQQQQ</sequence>
<reference evidence="7 8" key="1">
    <citation type="journal article" date="2019" name="Sci. Rep.">
        <title>Comparative genomics of chytrid fungi reveal insights into the obligate biotrophic and pathogenic lifestyle of Synchytrium endobioticum.</title>
        <authorList>
            <person name="van de Vossenberg B.T.L.H."/>
            <person name="Warris S."/>
            <person name="Nguyen H.D.T."/>
            <person name="van Gent-Pelzer M.P.E."/>
            <person name="Joly D.L."/>
            <person name="van de Geest H.C."/>
            <person name="Bonants P.J.M."/>
            <person name="Smith D.S."/>
            <person name="Levesque C.A."/>
            <person name="van der Lee T.A.J."/>
        </authorList>
    </citation>
    <scope>NUCLEOTIDE SEQUENCE [LARGE SCALE GENOMIC DNA]</scope>
    <source>
        <strain evidence="7 8">CBS 675.73</strain>
    </source>
</reference>
<dbReference type="HAMAP" id="MF_03012">
    <property type="entry name" value="eIF3m"/>
    <property type="match status" value="1"/>
</dbReference>
<keyword evidence="4 5" id="KW-0648">Protein biosynthesis</keyword>
<comment type="similarity">
    <text evidence="1">Belongs to the CSN7/EIF3M family. CSN7 subfamily.</text>
</comment>
<evidence type="ECO:0000256" key="4">
    <source>
        <dbReference type="ARBA" id="ARBA00022917"/>
    </source>
</evidence>
<comment type="caution">
    <text evidence="7">The sequence shown here is derived from an EMBL/GenBank/DDBJ whole genome shotgun (WGS) entry which is preliminary data.</text>
</comment>
<evidence type="ECO:0000256" key="2">
    <source>
        <dbReference type="ARBA" id="ARBA00022490"/>
    </source>
</evidence>
<dbReference type="PROSITE" id="PS50250">
    <property type="entry name" value="PCI"/>
    <property type="match status" value="1"/>
</dbReference>
<dbReference type="Proteomes" id="UP000320333">
    <property type="component" value="Unassembled WGS sequence"/>
</dbReference>
<dbReference type="GO" id="GO:0016282">
    <property type="term" value="C:eukaryotic 43S preinitiation complex"/>
    <property type="evidence" value="ECO:0007669"/>
    <property type="project" value="UniProtKB-UniRule"/>
</dbReference>
<dbReference type="PANTHER" id="PTHR15350:SF2">
    <property type="entry name" value="EUKARYOTIC TRANSLATION INITIATION FACTOR 3 SUBUNIT M"/>
    <property type="match status" value="1"/>
</dbReference>
<evidence type="ECO:0000256" key="5">
    <source>
        <dbReference type="HAMAP-Rule" id="MF_03012"/>
    </source>
</evidence>
<comment type="function">
    <text evidence="5">Component of the eukaryotic translation initiation factor 3 (eIF-3) complex, which is involved in protein synthesis of a specialized repertoire of mRNAs and, together with other initiation factors, stimulates binding of mRNA and methionyl-tRNAi to the 40S ribosome. The eIF-3 complex specifically targets and initiates translation of a subset of mRNAs involved in cell proliferation.</text>
</comment>
<dbReference type="GO" id="GO:0033290">
    <property type="term" value="C:eukaryotic 48S preinitiation complex"/>
    <property type="evidence" value="ECO:0007669"/>
    <property type="project" value="UniProtKB-UniRule"/>
</dbReference>
<comment type="similarity">
    <text evidence="5">Belongs to the eIF-3 subunit M family.</text>
</comment>
<dbReference type="InterPro" id="IPR040750">
    <property type="entry name" value="eIF3m_C_helix"/>
</dbReference>
<dbReference type="AlphaFoldDB" id="A0A507FNY3"/>
<dbReference type="InterPro" id="IPR000717">
    <property type="entry name" value="PCI_dom"/>
</dbReference>
<dbReference type="EMBL" id="QEAP01000026">
    <property type="protein sequence ID" value="TPX77178.1"/>
    <property type="molecule type" value="Genomic_DNA"/>
</dbReference>
<protein>
    <recommendedName>
        <fullName evidence="5">Eukaryotic translation initiation factor 3 subunit M</fullName>
        <shortName evidence="5">eIF3m</shortName>
    </recommendedName>
</protein>
<dbReference type="Pfam" id="PF18005">
    <property type="entry name" value="eIF3m_C_helix"/>
    <property type="match status" value="1"/>
</dbReference>
<gene>
    <name evidence="7" type="ORF">CcCBS67573_g01542</name>
</gene>
<feature type="domain" description="PCI" evidence="6">
    <location>
        <begin position="178"/>
        <end position="348"/>
    </location>
</feature>
<evidence type="ECO:0000256" key="3">
    <source>
        <dbReference type="ARBA" id="ARBA00022540"/>
    </source>
</evidence>
<dbReference type="GO" id="GO:0001732">
    <property type="term" value="P:formation of cytoplasmic translation initiation complex"/>
    <property type="evidence" value="ECO:0007669"/>
    <property type="project" value="UniProtKB-UniRule"/>
</dbReference>
<keyword evidence="8" id="KW-1185">Reference proteome</keyword>
<evidence type="ECO:0000313" key="8">
    <source>
        <dbReference type="Proteomes" id="UP000320333"/>
    </source>
</evidence>
<keyword evidence="2 5" id="KW-0963">Cytoplasm</keyword>
<dbReference type="SMART" id="SM00088">
    <property type="entry name" value="PINT"/>
    <property type="match status" value="1"/>
</dbReference>
<comment type="subunit">
    <text evidence="5">Component of the eukaryotic translation initiation factor 3 (eIF-3) complex.</text>
</comment>
<dbReference type="SUPFAM" id="SSF48371">
    <property type="entry name" value="ARM repeat"/>
    <property type="match status" value="1"/>
</dbReference>
<dbReference type="GO" id="GO:0071541">
    <property type="term" value="C:eukaryotic translation initiation factor 3 complex, eIF3m"/>
    <property type="evidence" value="ECO:0007669"/>
    <property type="project" value="UniProtKB-UniRule"/>
</dbReference>
<proteinExistence type="inferred from homology"/>
<dbReference type="GO" id="GO:0003743">
    <property type="term" value="F:translation initiation factor activity"/>
    <property type="evidence" value="ECO:0007669"/>
    <property type="project" value="UniProtKB-UniRule"/>
</dbReference>
<dbReference type="PANTHER" id="PTHR15350">
    <property type="entry name" value="COP9 SIGNALOSOME COMPLEX SUBUNIT 7/DENDRITIC CELL PROTEIN GA17"/>
    <property type="match status" value="1"/>
</dbReference>
<evidence type="ECO:0000259" key="6">
    <source>
        <dbReference type="PROSITE" id="PS50250"/>
    </source>
</evidence>